<dbReference type="InterPro" id="IPR029045">
    <property type="entry name" value="ClpP/crotonase-like_dom_sf"/>
</dbReference>
<dbReference type="GO" id="GO:0003824">
    <property type="term" value="F:catalytic activity"/>
    <property type="evidence" value="ECO:0007669"/>
    <property type="project" value="UniProtKB-ARBA"/>
</dbReference>
<dbReference type="PANTHER" id="PTHR43459:SF1">
    <property type="entry name" value="EG:BACN32G11.4 PROTEIN"/>
    <property type="match status" value="1"/>
</dbReference>
<name>A0A521BQM6_9SPHI</name>
<dbReference type="RefSeq" id="WP_142527194.1">
    <property type="nucleotide sequence ID" value="NZ_CBCSJO010000003.1"/>
</dbReference>
<dbReference type="Gene3D" id="3.90.226.10">
    <property type="entry name" value="2-enoyl-CoA Hydratase, Chain A, domain 1"/>
    <property type="match status" value="1"/>
</dbReference>
<sequence length="285" mass="31162">MTTIISPLQIKAVNAGYWRVTINNPPLNVMDPELFAAFRLLLDKMNNDKDLKVVVLESGNPDHFIAHLDSSRSSEIPDIPGAASIVEDWANLVLGFANSPVVTIALIRERVRGIGQEFILALDMRFASAERAVFAQSEIGFSIVPGGGALEWMPRLIGRSRTLELVLGGDTIDAKTAEMYGLINRALPENNLEAFVEHLALRIAGFSKEAIADNKALINKRSGLPLAAEFHESFAAINTALARPEALERIGILRDRGYGKPSQLELDLPRIIGTLGYELAGRKLQ</sequence>
<evidence type="ECO:0000313" key="1">
    <source>
        <dbReference type="EMBL" id="SMO49355.1"/>
    </source>
</evidence>
<dbReference type="PANTHER" id="PTHR43459">
    <property type="entry name" value="ENOYL-COA HYDRATASE"/>
    <property type="match status" value="1"/>
</dbReference>
<dbReference type="InterPro" id="IPR001753">
    <property type="entry name" value="Enoyl-CoA_hydra/iso"/>
</dbReference>
<organism evidence="1 2">
    <name type="scientific">Pedobacter westerhofensis</name>
    <dbReference type="NCBI Taxonomy" id="425512"/>
    <lineage>
        <taxon>Bacteria</taxon>
        <taxon>Pseudomonadati</taxon>
        <taxon>Bacteroidota</taxon>
        <taxon>Sphingobacteriia</taxon>
        <taxon>Sphingobacteriales</taxon>
        <taxon>Sphingobacteriaceae</taxon>
        <taxon>Pedobacter</taxon>
    </lineage>
</organism>
<proteinExistence type="predicted"/>
<accession>A0A521BQM6</accession>
<dbReference type="AlphaFoldDB" id="A0A521BQM6"/>
<dbReference type="EMBL" id="FXTN01000002">
    <property type="protein sequence ID" value="SMO49355.1"/>
    <property type="molecule type" value="Genomic_DNA"/>
</dbReference>
<dbReference type="OrthoDB" id="9775794at2"/>
<dbReference type="CDD" id="cd06558">
    <property type="entry name" value="crotonase-like"/>
    <property type="match status" value="1"/>
</dbReference>
<evidence type="ECO:0000313" key="2">
    <source>
        <dbReference type="Proteomes" id="UP000320300"/>
    </source>
</evidence>
<gene>
    <name evidence="1" type="ORF">SAMN06265348_102552</name>
</gene>
<protein>
    <submittedName>
        <fullName evidence="1">Enoyl-CoA hydratase/carnithine racemase</fullName>
    </submittedName>
</protein>
<reference evidence="1 2" key="1">
    <citation type="submission" date="2017-05" db="EMBL/GenBank/DDBJ databases">
        <authorList>
            <person name="Varghese N."/>
            <person name="Submissions S."/>
        </authorList>
    </citation>
    <scope>NUCLEOTIDE SEQUENCE [LARGE SCALE GENOMIC DNA]</scope>
    <source>
        <strain evidence="1 2">DSM 19036</strain>
    </source>
</reference>
<keyword evidence="2" id="KW-1185">Reference proteome</keyword>
<dbReference type="Pfam" id="PF00378">
    <property type="entry name" value="ECH_1"/>
    <property type="match status" value="1"/>
</dbReference>
<dbReference type="SUPFAM" id="SSF52096">
    <property type="entry name" value="ClpP/crotonase"/>
    <property type="match status" value="1"/>
</dbReference>
<dbReference type="Proteomes" id="UP000320300">
    <property type="component" value="Unassembled WGS sequence"/>
</dbReference>